<evidence type="ECO:0000313" key="3">
    <source>
        <dbReference type="Proteomes" id="UP000249340"/>
    </source>
</evidence>
<dbReference type="RefSeq" id="WP_111491806.1">
    <property type="nucleotide sequence ID" value="NZ_CP031264.1"/>
</dbReference>
<organism evidence="2 3">
    <name type="scientific">Peterkaempfera bronchialis</name>
    <dbReference type="NCBI Taxonomy" id="2126346"/>
    <lineage>
        <taxon>Bacteria</taxon>
        <taxon>Bacillati</taxon>
        <taxon>Actinomycetota</taxon>
        <taxon>Actinomycetes</taxon>
        <taxon>Kitasatosporales</taxon>
        <taxon>Streptomycetaceae</taxon>
        <taxon>Peterkaempfera</taxon>
    </lineage>
</organism>
<keyword evidence="2" id="KW-0808">Transferase</keyword>
<dbReference type="PROSITE" id="PS51186">
    <property type="entry name" value="GNAT"/>
    <property type="match status" value="1"/>
</dbReference>
<dbReference type="GO" id="GO:0016747">
    <property type="term" value="F:acyltransferase activity, transferring groups other than amino-acyl groups"/>
    <property type="evidence" value="ECO:0007669"/>
    <property type="project" value="InterPro"/>
</dbReference>
<dbReference type="InterPro" id="IPR016181">
    <property type="entry name" value="Acyl_CoA_acyltransferase"/>
</dbReference>
<dbReference type="InterPro" id="IPR000182">
    <property type="entry name" value="GNAT_dom"/>
</dbReference>
<gene>
    <name evidence="2" type="ORF">C7M71_004965</name>
</gene>
<name>A0A345ST44_9ACTN</name>
<evidence type="ECO:0000313" key="2">
    <source>
        <dbReference type="EMBL" id="AXI76899.1"/>
    </source>
</evidence>
<dbReference type="Gene3D" id="3.40.630.30">
    <property type="match status" value="1"/>
</dbReference>
<dbReference type="SUPFAM" id="SSF55729">
    <property type="entry name" value="Acyl-CoA N-acyltransferases (Nat)"/>
    <property type="match status" value="1"/>
</dbReference>
<dbReference type="AlphaFoldDB" id="A0A345ST44"/>
<evidence type="ECO:0000259" key="1">
    <source>
        <dbReference type="PROSITE" id="PS51186"/>
    </source>
</evidence>
<sequence length="180" mass="20352">MFQLRRATADGRGPVEAMMPARARWMADNGLADAEAWRRSAPELAAQACEEPTYMWVLLDGERIAGCTSAYDETAPTGWIRQERAESAVFLATTVTGPDYRRFRPGRLIALWALDHAARMGVEWVRRGTTKDGLVRYYRDVQGWERRYSVPVGERTVHMLGRRAERVPELPQLMAGTVLA</sequence>
<dbReference type="KEGG" id="stri:C7M71_004965"/>
<dbReference type="Proteomes" id="UP000249340">
    <property type="component" value="Chromosome"/>
</dbReference>
<accession>A0A345ST44</accession>
<protein>
    <submittedName>
        <fullName evidence="2">GNAT family N-acetyltransferase</fullName>
    </submittedName>
</protein>
<keyword evidence="3" id="KW-1185">Reference proteome</keyword>
<dbReference type="EMBL" id="CP031264">
    <property type="protein sequence ID" value="AXI76899.1"/>
    <property type="molecule type" value="Genomic_DNA"/>
</dbReference>
<proteinExistence type="predicted"/>
<dbReference type="OrthoDB" id="4095657at2"/>
<reference evidence="3" key="1">
    <citation type="submission" date="2018-07" db="EMBL/GenBank/DDBJ databases">
        <title>Streptacidiphilus bronchialis DSM 106435 chromosome.</title>
        <authorList>
            <person name="Batra D."/>
            <person name="Gulvik C.A."/>
        </authorList>
    </citation>
    <scope>NUCLEOTIDE SEQUENCE [LARGE SCALE GENOMIC DNA]</scope>
    <source>
        <strain evidence="3">DSM 106435</strain>
    </source>
</reference>
<feature type="domain" description="N-acetyltransferase" evidence="1">
    <location>
        <begin position="16"/>
        <end position="164"/>
    </location>
</feature>